<dbReference type="InterPro" id="IPR003599">
    <property type="entry name" value="Ig_sub"/>
</dbReference>
<evidence type="ECO:0000313" key="8">
    <source>
        <dbReference type="WBParaSite" id="Bm2908.1"/>
    </source>
</evidence>
<dbReference type="CDD" id="cd00063">
    <property type="entry name" value="FN3"/>
    <property type="match status" value="1"/>
</dbReference>
<feature type="domain" description="Ig-like" evidence="4">
    <location>
        <begin position="50"/>
        <end position="142"/>
    </location>
</feature>
<dbReference type="CDD" id="cd00096">
    <property type="entry name" value="Ig"/>
    <property type="match status" value="1"/>
</dbReference>
<dbReference type="Gene3D" id="2.60.40.10">
    <property type="entry name" value="Immunoglobulins"/>
    <property type="match status" value="3"/>
</dbReference>
<reference evidence="6" key="2">
    <citation type="submission" date="2019-04" db="EMBL/GenBank/DDBJ databases">
        <authorList>
            <person name="Howe K."/>
            <person name="Paulini M."/>
            <person name="Williams G."/>
        </authorList>
    </citation>
    <scope>NUCLEOTIDE SEQUENCE [LARGE SCALE GENOMIC DNA]</scope>
    <source>
        <strain evidence="6">FR3</strain>
    </source>
</reference>
<dbReference type="SUPFAM" id="SSF48726">
    <property type="entry name" value="Immunoglobulin"/>
    <property type="match status" value="2"/>
</dbReference>
<proteinExistence type="predicted"/>
<dbReference type="SMART" id="SM00409">
    <property type="entry name" value="IG"/>
    <property type="match status" value="2"/>
</dbReference>
<dbReference type="PANTHER" id="PTHR44170">
    <property type="entry name" value="PROTEIN SIDEKICK"/>
    <property type="match status" value="1"/>
</dbReference>
<keyword evidence="3" id="KW-1133">Transmembrane helix</keyword>
<protein>
    <submittedName>
        <fullName evidence="6 8">Fibronectin type III domain containing protein</fullName>
    </submittedName>
</protein>
<dbReference type="Proteomes" id="UP000006672">
    <property type="component" value="Unassembled WGS sequence"/>
</dbReference>
<keyword evidence="3" id="KW-0812">Transmembrane</keyword>
<name>A0A4E9ER07_BRUMA</name>
<dbReference type="RefSeq" id="XP_042929330.1">
    <property type="nucleotide sequence ID" value="XM_043073396.1"/>
</dbReference>
<keyword evidence="7" id="KW-1185">Reference proteome</keyword>
<dbReference type="InterPro" id="IPR036116">
    <property type="entry name" value="FN3_sf"/>
</dbReference>
<evidence type="ECO:0000256" key="2">
    <source>
        <dbReference type="ARBA" id="ARBA00023157"/>
    </source>
</evidence>
<dbReference type="AlphaFoldDB" id="A0A4E9ER07"/>
<accession>A0A4E9ER07</accession>
<dbReference type="SUPFAM" id="SSF49265">
    <property type="entry name" value="Fibronectin type III"/>
    <property type="match status" value="1"/>
</dbReference>
<keyword evidence="1" id="KW-0677">Repeat</keyword>
<dbReference type="PANTHER" id="PTHR44170:SF56">
    <property type="entry name" value="FIBRONECTIN TYPE-III DOMAIN-CONTAINING PROTEIN"/>
    <property type="match status" value="1"/>
</dbReference>
<keyword evidence="2" id="KW-1015">Disulfide bond</keyword>
<feature type="transmembrane region" description="Helical" evidence="3">
    <location>
        <begin position="12"/>
        <end position="36"/>
    </location>
</feature>
<dbReference type="CTD" id="6100454"/>
<organism evidence="6">
    <name type="scientific">Brugia malayi</name>
    <name type="common">Filarial nematode worm</name>
    <dbReference type="NCBI Taxonomy" id="6279"/>
    <lineage>
        <taxon>Eukaryota</taxon>
        <taxon>Metazoa</taxon>
        <taxon>Ecdysozoa</taxon>
        <taxon>Nematoda</taxon>
        <taxon>Chromadorea</taxon>
        <taxon>Rhabditida</taxon>
        <taxon>Spirurina</taxon>
        <taxon>Spiruromorpha</taxon>
        <taxon>Filarioidea</taxon>
        <taxon>Onchocercidae</taxon>
        <taxon>Brugia</taxon>
    </lineage>
</organism>
<dbReference type="SMART" id="SM00060">
    <property type="entry name" value="FN3"/>
    <property type="match status" value="1"/>
</dbReference>
<evidence type="ECO:0000259" key="4">
    <source>
        <dbReference type="PROSITE" id="PS50835"/>
    </source>
</evidence>
<dbReference type="GO" id="GO:0098609">
    <property type="term" value="P:cell-cell adhesion"/>
    <property type="evidence" value="ECO:0007669"/>
    <property type="project" value="TreeGrafter"/>
</dbReference>
<feature type="domain" description="Ig-like" evidence="4">
    <location>
        <begin position="249"/>
        <end position="339"/>
    </location>
</feature>
<dbReference type="InterPro" id="IPR007110">
    <property type="entry name" value="Ig-like_dom"/>
</dbReference>
<dbReference type="WBParaSite" id="Bm2908.1">
    <property type="protein sequence ID" value="Bm2908.1"/>
    <property type="gene ID" value="WBGene00223169"/>
</dbReference>
<dbReference type="KEGG" id="bmy:BM_BM2908"/>
<keyword evidence="3" id="KW-0472">Membrane</keyword>
<dbReference type="InterPro" id="IPR013783">
    <property type="entry name" value="Ig-like_fold"/>
</dbReference>
<sequence>MSFSSPLSITVSFSVFIDIIIIITTLITVTLLAGVITGAKCSNLLRLEPPPLNNSRYVVRVDRKFRISCICQQTSLNCLHLAWRNEFGRKIDGESSNSLFTVELREHNTMYKKLSLVFTQIAKRDTGIYKCVARNSRRISANWKVEIIVVDEIHWKENSDVVGGMFGESLTIDCGSIGNPQPETYITNHNGFPLNETLFVTAGSEVTVKKLTNEYQDAIIKCLSVQEFEQYDATVVEQHEIRLDVWSSPEFNKPFVERFIVLDQSAQICCNVTRSNPPARHFRYLKGSDELRNDTNHIILIDALNQRSCLKILSPTEYDLGEYRCEVSNGKSRSQQTIAVKEATPPGEVHVSLQDVGMTYVLWKIEEGFGEQLPIRRYIIEYIKKSILEQSRDQTRENNRVWFAHAVKMNVHLNKDGLYEIGGLRQGTTYIFRFTAENEAGIGDTVTLAVKTTSGIKLSKLTRSASLSLQQLTLIPFILHFFPTWPV</sequence>
<evidence type="ECO:0000256" key="1">
    <source>
        <dbReference type="ARBA" id="ARBA00022737"/>
    </source>
</evidence>
<dbReference type="OrthoDB" id="9355041at2759"/>
<feature type="domain" description="Fibronectin type-III" evidence="5">
    <location>
        <begin position="345"/>
        <end position="456"/>
    </location>
</feature>
<gene>
    <name evidence="6" type="primary">Bma-rig-3</name>
    <name evidence="6" type="ORF">BM_BM2908</name>
</gene>
<evidence type="ECO:0000259" key="5">
    <source>
        <dbReference type="PROSITE" id="PS50853"/>
    </source>
</evidence>
<dbReference type="PROSITE" id="PS50853">
    <property type="entry name" value="FN3"/>
    <property type="match status" value="1"/>
</dbReference>
<reference evidence="8" key="3">
    <citation type="submission" date="2022-04" db="UniProtKB">
        <authorList>
            <consortium name="WormBaseParasite"/>
        </authorList>
    </citation>
    <scope>IDENTIFICATION</scope>
</reference>
<reference evidence="7" key="1">
    <citation type="journal article" date="2007" name="Science">
        <title>Draft genome of the filarial nematode parasite Brugia malayi.</title>
        <authorList>
            <person name="Ghedin E."/>
            <person name="Wang S."/>
            <person name="Spiro D."/>
            <person name="Caler E."/>
            <person name="Zhao Q."/>
            <person name="Crabtree J."/>
            <person name="Allen J.E."/>
            <person name="Delcher A.L."/>
            <person name="Guiliano D.B."/>
            <person name="Miranda-Saavedra D."/>
            <person name="Angiuoli S.V."/>
            <person name="Creasy T."/>
            <person name="Amedeo P."/>
            <person name="Haas B."/>
            <person name="El-Sayed N.M."/>
            <person name="Wortman J.R."/>
            <person name="Feldblyum T."/>
            <person name="Tallon L."/>
            <person name="Schatz M."/>
            <person name="Shumway M."/>
            <person name="Koo H."/>
            <person name="Salzberg S.L."/>
            <person name="Schobel S."/>
            <person name="Pertea M."/>
            <person name="Pop M."/>
            <person name="White O."/>
            <person name="Barton G.J."/>
            <person name="Carlow C.K."/>
            <person name="Crawford M.J."/>
            <person name="Daub J."/>
            <person name="Dimmic M.W."/>
            <person name="Estes C.F."/>
            <person name="Foster J.M."/>
            <person name="Ganatra M."/>
            <person name="Gregory W.F."/>
            <person name="Johnson N.M."/>
            <person name="Jin J."/>
            <person name="Komuniecki R."/>
            <person name="Korf I."/>
            <person name="Kumar S."/>
            <person name="Laney S."/>
            <person name="Li B.W."/>
            <person name="Li W."/>
            <person name="Lindblom T.H."/>
            <person name="Lustigman S."/>
            <person name="Ma D."/>
            <person name="Maina C.V."/>
            <person name="Martin D.M."/>
            <person name="McCarter J.P."/>
            <person name="McReynolds L."/>
            <person name="Mitreva M."/>
            <person name="Nutman T.B."/>
            <person name="Parkinson J."/>
            <person name="Peregrin-Alvarez J.M."/>
            <person name="Poole C."/>
            <person name="Ren Q."/>
            <person name="Saunders L."/>
            <person name="Sluder A.E."/>
            <person name="Smith K."/>
            <person name="Stanke M."/>
            <person name="Unnasch T.R."/>
            <person name="Ware J."/>
            <person name="Wei A.D."/>
            <person name="Weil G."/>
            <person name="Williams D.J."/>
            <person name="Zhang Y."/>
            <person name="Williams S.A."/>
            <person name="Fraser-Liggett C."/>
            <person name="Slatko B."/>
            <person name="Blaxter M.L."/>
            <person name="Scott A.L."/>
        </authorList>
    </citation>
    <scope>NUCLEOTIDE SEQUENCE</scope>
    <source>
        <strain evidence="7">FR3</strain>
    </source>
</reference>
<evidence type="ECO:0000313" key="6">
    <source>
        <dbReference type="EMBL" id="VIO86208.1"/>
    </source>
</evidence>
<evidence type="ECO:0000256" key="3">
    <source>
        <dbReference type="SAM" id="Phobius"/>
    </source>
</evidence>
<dbReference type="InterPro" id="IPR036179">
    <property type="entry name" value="Ig-like_dom_sf"/>
</dbReference>
<evidence type="ECO:0000313" key="7">
    <source>
        <dbReference type="Proteomes" id="UP000006672"/>
    </source>
</evidence>
<dbReference type="GeneID" id="6100454"/>
<dbReference type="EMBL" id="CAAKNF010000196">
    <property type="protein sequence ID" value="VIO86208.1"/>
    <property type="molecule type" value="Genomic_DNA"/>
</dbReference>
<dbReference type="PROSITE" id="PS50835">
    <property type="entry name" value="IG_LIKE"/>
    <property type="match status" value="2"/>
</dbReference>
<accession>A0A8L7T0F7</accession>
<dbReference type="InterPro" id="IPR003961">
    <property type="entry name" value="FN3_dom"/>
</dbReference>